<keyword evidence="9" id="KW-1185">Reference proteome</keyword>
<accession>A0AAW0B190</accession>
<comment type="subcellular location">
    <subcellularLocation>
        <location evidence="1">Nucleus</location>
    </subcellularLocation>
</comment>
<comment type="similarity">
    <text evidence="5">Belongs to the TAF13 family.</text>
</comment>
<evidence type="ECO:0000313" key="9">
    <source>
        <dbReference type="Proteomes" id="UP001362999"/>
    </source>
</evidence>
<dbReference type="InterPro" id="IPR009072">
    <property type="entry name" value="Histone-fold"/>
</dbReference>
<dbReference type="Pfam" id="PF02269">
    <property type="entry name" value="TFIID-18kDa"/>
    <property type="match status" value="1"/>
</dbReference>
<proteinExistence type="inferred from homology"/>
<sequence>MSQQPYGQYTPSGTQTPPATPTTYPYGAYTAAAYPPHTPYAQTPGAYPYQNPGAFQYATAWKYAYPYGQQLPAGQARPAPATPPAATARTSTPNPPQRSNTFSSYTPSQLRGKLKNLMYGFGDDRNPATDTVNVMEEILIEYITDVCQTAGAQTKRARLTIEDLRRTLNARAAQFSEDVPNAKDFEH</sequence>
<feature type="region of interest" description="Disordered" evidence="7">
    <location>
        <begin position="73"/>
        <end position="107"/>
    </location>
</feature>
<comment type="caution">
    <text evidence="8">The sequence shown here is derived from an EMBL/GenBank/DDBJ whole genome shotgun (WGS) entry which is preliminary data.</text>
</comment>
<dbReference type="AlphaFoldDB" id="A0AAW0B190"/>
<dbReference type="EMBL" id="JAWWNJ010000044">
    <property type="protein sequence ID" value="KAK7019348.1"/>
    <property type="molecule type" value="Genomic_DNA"/>
</dbReference>
<reference evidence="8 9" key="1">
    <citation type="journal article" date="2024" name="J Genomics">
        <title>Draft genome sequencing and assembly of Favolaschia claudopus CIRM-BRFM 2984 isolated from oak limbs.</title>
        <authorList>
            <person name="Navarro D."/>
            <person name="Drula E."/>
            <person name="Chaduli D."/>
            <person name="Cazenave R."/>
            <person name="Ahrendt S."/>
            <person name="Wang J."/>
            <person name="Lipzen A."/>
            <person name="Daum C."/>
            <person name="Barry K."/>
            <person name="Grigoriev I.V."/>
            <person name="Favel A."/>
            <person name="Rosso M.N."/>
            <person name="Martin F."/>
        </authorList>
    </citation>
    <scope>NUCLEOTIDE SEQUENCE [LARGE SCALE GENOMIC DNA]</scope>
    <source>
        <strain evidence="8 9">CIRM-BRFM 2984</strain>
    </source>
</reference>
<dbReference type="GO" id="GO:0005669">
    <property type="term" value="C:transcription factor TFIID complex"/>
    <property type="evidence" value="ECO:0007669"/>
    <property type="project" value="TreeGrafter"/>
</dbReference>
<dbReference type="GO" id="GO:0046982">
    <property type="term" value="F:protein heterodimerization activity"/>
    <property type="evidence" value="ECO:0007669"/>
    <property type="project" value="InterPro"/>
</dbReference>
<feature type="region of interest" description="Disordered" evidence="7">
    <location>
        <begin position="1"/>
        <end position="28"/>
    </location>
</feature>
<feature type="compositionally biased region" description="Polar residues" evidence="7">
    <location>
        <begin position="97"/>
        <end position="107"/>
    </location>
</feature>
<evidence type="ECO:0000256" key="1">
    <source>
        <dbReference type="ARBA" id="ARBA00004123"/>
    </source>
</evidence>
<feature type="compositionally biased region" description="Low complexity" evidence="7">
    <location>
        <begin position="10"/>
        <end position="28"/>
    </location>
</feature>
<evidence type="ECO:0000256" key="2">
    <source>
        <dbReference type="ARBA" id="ARBA00023015"/>
    </source>
</evidence>
<dbReference type="Gene3D" id="1.10.20.10">
    <property type="entry name" value="Histone, subunit A"/>
    <property type="match status" value="1"/>
</dbReference>
<feature type="compositionally biased region" description="Low complexity" evidence="7">
    <location>
        <begin position="73"/>
        <end position="92"/>
    </location>
</feature>
<evidence type="ECO:0000256" key="5">
    <source>
        <dbReference type="ARBA" id="ARBA00038392"/>
    </source>
</evidence>
<protein>
    <recommendedName>
        <fullName evidence="6">Transcription initiation factor TFIID subunit 13</fullName>
    </recommendedName>
</protein>
<dbReference type="PANTHER" id="PTHR11380:SF5">
    <property type="entry name" value="TRANSCRIPTION INITIATION FACTOR TFIID SUBUNIT 13"/>
    <property type="match status" value="1"/>
</dbReference>
<name>A0AAW0B190_9AGAR</name>
<evidence type="ECO:0000256" key="6">
    <source>
        <dbReference type="ARBA" id="ARBA00040136"/>
    </source>
</evidence>
<dbReference type="Proteomes" id="UP001362999">
    <property type="component" value="Unassembled WGS sequence"/>
</dbReference>
<dbReference type="InterPro" id="IPR003195">
    <property type="entry name" value="TFIID_TAF13"/>
</dbReference>
<dbReference type="SUPFAM" id="SSF47113">
    <property type="entry name" value="Histone-fold"/>
    <property type="match status" value="1"/>
</dbReference>
<evidence type="ECO:0000313" key="8">
    <source>
        <dbReference type="EMBL" id="KAK7019348.1"/>
    </source>
</evidence>
<organism evidence="8 9">
    <name type="scientific">Favolaschia claudopus</name>
    <dbReference type="NCBI Taxonomy" id="2862362"/>
    <lineage>
        <taxon>Eukaryota</taxon>
        <taxon>Fungi</taxon>
        <taxon>Dikarya</taxon>
        <taxon>Basidiomycota</taxon>
        <taxon>Agaricomycotina</taxon>
        <taxon>Agaricomycetes</taxon>
        <taxon>Agaricomycetidae</taxon>
        <taxon>Agaricales</taxon>
        <taxon>Marasmiineae</taxon>
        <taxon>Mycenaceae</taxon>
        <taxon>Favolaschia</taxon>
    </lineage>
</organism>
<dbReference type="GO" id="GO:0051123">
    <property type="term" value="P:RNA polymerase II preinitiation complex assembly"/>
    <property type="evidence" value="ECO:0007669"/>
    <property type="project" value="TreeGrafter"/>
</dbReference>
<evidence type="ECO:0000256" key="7">
    <source>
        <dbReference type="SAM" id="MobiDB-lite"/>
    </source>
</evidence>
<dbReference type="PANTHER" id="PTHR11380">
    <property type="entry name" value="TRANSCRIPTION INITIATION FACTOR TFIID/SUPT3-RELATED"/>
    <property type="match status" value="1"/>
</dbReference>
<keyword evidence="3" id="KW-0804">Transcription</keyword>
<keyword evidence="2" id="KW-0805">Transcription regulation</keyword>
<evidence type="ECO:0000256" key="4">
    <source>
        <dbReference type="ARBA" id="ARBA00023242"/>
    </source>
</evidence>
<gene>
    <name evidence="8" type="ORF">R3P38DRAFT_2978567</name>
</gene>
<evidence type="ECO:0000256" key="3">
    <source>
        <dbReference type="ARBA" id="ARBA00023163"/>
    </source>
</evidence>
<keyword evidence="4" id="KW-0539">Nucleus</keyword>